<reference evidence="5 6" key="1">
    <citation type="submission" date="2009-12" db="EMBL/GenBank/DDBJ databases">
        <title>Genome Sequence of Prevotella timonensis CRIS 5C-B1.</title>
        <authorList>
            <person name="Durkin A.S."/>
            <person name="Madupu R."/>
            <person name="Torralba M."/>
            <person name="Methe B."/>
            <person name="Sutton G."/>
            <person name="Strausberg R.L."/>
            <person name="Nelson K.E."/>
        </authorList>
    </citation>
    <scope>NUCLEOTIDE SEQUENCE [LARGE SCALE GENOMIC DNA]</scope>
    <source>
        <strain evidence="5 6">CRIS 5C-B1</strain>
    </source>
</reference>
<evidence type="ECO:0000256" key="1">
    <source>
        <dbReference type="ARBA" id="ARBA00023015"/>
    </source>
</evidence>
<evidence type="ECO:0000313" key="6">
    <source>
        <dbReference type="Proteomes" id="UP000004001"/>
    </source>
</evidence>
<dbReference type="GO" id="GO:0003700">
    <property type="term" value="F:DNA-binding transcription factor activity"/>
    <property type="evidence" value="ECO:0007669"/>
    <property type="project" value="TreeGrafter"/>
</dbReference>
<dbReference type="PROSITE" id="PS50932">
    <property type="entry name" value="HTH_LACI_2"/>
    <property type="match status" value="1"/>
</dbReference>
<dbReference type="AlphaFoldDB" id="D1VWH7"/>
<dbReference type="CDD" id="cd06307">
    <property type="entry name" value="PBP1_sugar_binding"/>
    <property type="match status" value="1"/>
</dbReference>
<dbReference type="eggNOG" id="COG1609">
    <property type="taxonomic scope" value="Bacteria"/>
</dbReference>
<protein>
    <submittedName>
        <fullName evidence="5">Transcriptional regulator, LacI family</fullName>
    </submittedName>
</protein>
<dbReference type="SUPFAM" id="SSF53822">
    <property type="entry name" value="Periplasmic binding protein-like I"/>
    <property type="match status" value="1"/>
</dbReference>
<keyword evidence="1" id="KW-0805">Transcription regulation</keyword>
<gene>
    <name evidence="5" type="ORF">HMPREF9019_0822</name>
</gene>
<dbReference type="PANTHER" id="PTHR30146:SF144">
    <property type="entry name" value="LACI-FAMILY TRANSCRIPTION REGULATOR"/>
    <property type="match status" value="1"/>
</dbReference>
<keyword evidence="2" id="KW-0238">DNA-binding</keyword>
<dbReference type="PROSITE" id="PS00356">
    <property type="entry name" value="HTH_LACI_1"/>
    <property type="match status" value="1"/>
</dbReference>
<dbReference type="EMBL" id="ADEF01000004">
    <property type="protein sequence ID" value="EFA98632.1"/>
    <property type="molecule type" value="Genomic_DNA"/>
</dbReference>
<dbReference type="SMART" id="SM00354">
    <property type="entry name" value="HTH_LACI"/>
    <property type="match status" value="1"/>
</dbReference>
<evidence type="ECO:0000313" key="5">
    <source>
        <dbReference type="EMBL" id="EFA98632.1"/>
    </source>
</evidence>
<name>D1VWH7_9BACT</name>
<dbReference type="PANTHER" id="PTHR30146">
    <property type="entry name" value="LACI-RELATED TRANSCRIPTIONAL REPRESSOR"/>
    <property type="match status" value="1"/>
</dbReference>
<dbReference type="InterPro" id="IPR000843">
    <property type="entry name" value="HTH_LacI"/>
</dbReference>
<organism evidence="5 6">
    <name type="scientific">Hoylesella timonensis CRIS 5C-B1</name>
    <dbReference type="NCBI Taxonomy" id="679189"/>
    <lineage>
        <taxon>Bacteria</taxon>
        <taxon>Pseudomonadati</taxon>
        <taxon>Bacteroidota</taxon>
        <taxon>Bacteroidia</taxon>
        <taxon>Bacteroidales</taxon>
        <taxon>Prevotellaceae</taxon>
        <taxon>Hoylesella</taxon>
    </lineage>
</organism>
<accession>D1VWH7</accession>
<feature type="domain" description="HTH lacI-type" evidence="4">
    <location>
        <begin position="15"/>
        <end position="69"/>
    </location>
</feature>
<dbReference type="SUPFAM" id="SSF47413">
    <property type="entry name" value="lambda repressor-like DNA-binding domains"/>
    <property type="match status" value="1"/>
</dbReference>
<dbReference type="Pfam" id="PF00356">
    <property type="entry name" value="LacI"/>
    <property type="match status" value="1"/>
</dbReference>
<dbReference type="GO" id="GO:0000976">
    <property type="term" value="F:transcription cis-regulatory region binding"/>
    <property type="evidence" value="ECO:0007669"/>
    <property type="project" value="TreeGrafter"/>
</dbReference>
<sequence length="364" mass="42742">MYFCSIYKRIMAAKIRIKDIALRAAVSVGTVDRVLHNRPNVSKVAREKVEQALKEMDYQPNMYASALAYNKSYTFYLLIPQHEFEAYWEEIEEGAKRAIEIRRDFYLELKIFNYERSDEQSFLQVAAKCIEQQPDGVIVVPSTLEVTRQFTDQLHEQKIPFVMLDSYMPDLNPLSFFGQDSFRSGYFSARVLMLIANKEKEIAIMKRIKGGKVSTKQQANREVGFRHYMYDHFPEINILEMEVPMAATRKEYDEIIEHFFELHPEVHHCITFGSKAHIVGDYLLRKNRRDIQIMGYDMVEKNAKCLQQGSISFLIAQHAYQQGYSCIETLFRAIVLKKKVEPVNYMPIELLAKENMDFYRRTQL</sequence>
<dbReference type="Proteomes" id="UP000004001">
    <property type="component" value="Unassembled WGS sequence"/>
</dbReference>
<comment type="caution">
    <text evidence="5">The sequence shown here is derived from an EMBL/GenBank/DDBJ whole genome shotgun (WGS) entry which is preliminary data.</text>
</comment>
<dbReference type="Pfam" id="PF13407">
    <property type="entry name" value="Peripla_BP_4"/>
    <property type="match status" value="1"/>
</dbReference>
<evidence type="ECO:0000256" key="3">
    <source>
        <dbReference type="ARBA" id="ARBA00023163"/>
    </source>
</evidence>
<dbReference type="Gene3D" id="3.40.50.2300">
    <property type="match status" value="2"/>
</dbReference>
<dbReference type="CDD" id="cd01392">
    <property type="entry name" value="HTH_LacI"/>
    <property type="match status" value="1"/>
</dbReference>
<proteinExistence type="predicted"/>
<evidence type="ECO:0000256" key="2">
    <source>
        <dbReference type="ARBA" id="ARBA00023125"/>
    </source>
</evidence>
<dbReference type="InterPro" id="IPR025997">
    <property type="entry name" value="SBP_2_dom"/>
</dbReference>
<dbReference type="Gene3D" id="1.10.260.40">
    <property type="entry name" value="lambda repressor-like DNA-binding domains"/>
    <property type="match status" value="1"/>
</dbReference>
<dbReference type="InterPro" id="IPR010982">
    <property type="entry name" value="Lambda_DNA-bd_dom_sf"/>
</dbReference>
<keyword evidence="3" id="KW-0804">Transcription</keyword>
<dbReference type="InterPro" id="IPR028082">
    <property type="entry name" value="Peripla_BP_I"/>
</dbReference>
<keyword evidence="6" id="KW-1185">Reference proteome</keyword>
<evidence type="ECO:0000259" key="4">
    <source>
        <dbReference type="PROSITE" id="PS50932"/>
    </source>
</evidence>